<dbReference type="SUPFAM" id="SSF54909">
    <property type="entry name" value="Dimeric alpha+beta barrel"/>
    <property type="match status" value="1"/>
</dbReference>
<sequence length="111" mass="12386">MYTLYALWTAPSDDDVDAFEQHYTETHAPLAASVPNLNKLVTTRATEGLEGGDPAYYRVAEMEFDSLEELHEAEESEEWTKVREDAGELIEEFGVSLEVAIGEKQVTEGDS</sequence>
<reference evidence="2 3" key="1">
    <citation type="journal article" date="2019" name="Int. J. Syst. Evol. Microbiol.">
        <title>The Global Catalogue of Microorganisms (GCM) 10K type strain sequencing project: providing services to taxonomists for standard genome sequencing and annotation.</title>
        <authorList>
            <consortium name="The Broad Institute Genomics Platform"/>
            <consortium name="The Broad Institute Genome Sequencing Center for Infectious Disease"/>
            <person name="Wu L."/>
            <person name="Ma J."/>
        </authorList>
    </citation>
    <scope>NUCLEOTIDE SEQUENCE [LARGE SCALE GENOMIC DNA]</scope>
    <source>
        <strain evidence="2 3">CGMCC 1.12563</strain>
    </source>
</reference>
<dbReference type="Gene3D" id="3.30.70.100">
    <property type="match status" value="1"/>
</dbReference>
<protein>
    <submittedName>
        <fullName evidence="2">EthD family reductase</fullName>
    </submittedName>
</protein>
<proteinExistence type="predicted"/>
<dbReference type="InterPro" id="IPR011008">
    <property type="entry name" value="Dimeric_a/b-barrel"/>
</dbReference>
<dbReference type="Proteomes" id="UP001597187">
    <property type="component" value="Unassembled WGS sequence"/>
</dbReference>
<dbReference type="RefSeq" id="WP_250874166.1">
    <property type="nucleotide sequence ID" value="NZ_JALXFV010000007.1"/>
</dbReference>
<dbReference type="NCBIfam" id="TIGR02118">
    <property type="entry name" value="EthD family reductase"/>
    <property type="match status" value="1"/>
</dbReference>
<dbReference type="Pfam" id="PF07110">
    <property type="entry name" value="EthD"/>
    <property type="match status" value="1"/>
</dbReference>
<dbReference type="AlphaFoldDB" id="A0ABD6AX48"/>
<gene>
    <name evidence="2" type="ORF">ACFSBT_13000</name>
</gene>
<name>A0ABD6AX48_9EURY</name>
<dbReference type="InterPro" id="IPR009799">
    <property type="entry name" value="EthD_dom"/>
</dbReference>
<evidence type="ECO:0000313" key="2">
    <source>
        <dbReference type="EMBL" id="MFD1514194.1"/>
    </source>
</evidence>
<feature type="domain" description="EthD" evidence="1">
    <location>
        <begin position="16"/>
        <end position="90"/>
    </location>
</feature>
<organism evidence="2 3">
    <name type="scientific">Halomarina rubra</name>
    <dbReference type="NCBI Taxonomy" id="2071873"/>
    <lineage>
        <taxon>Archaea</taxon>
        <taxon>Methanobacteriati</taxon>
        <taxon>Methanobacteriota</taxon>
        <taxon>Stenosarchaea group</taxon>
        <taxon>Halobacteria</taxon>
        <taxon>Halobacteriales</taxon>
        <taxon>Natronomonadaceae</taxon>
        <taxon>Halomarina</taxon>
    </lineage>
</organism>
<evidence type="ECO:0000313" key="3">
    <source>
        <dbReference type="Proteomes" id="UP001597187"/>
    </source>
</evidence>
<dbReference type="EMBL" id="JBHUDC010000007">
    <property type="protein sequence ID" value="MFD1514194.1"/>
    <property type="molecule type" value="Genomic_DNA"/>
</dbReference>
<comment type="caution">
    <text evidence="2">The sequence shown here is derived from an EMBL/GenBank/DDBJ whole genome shotgun (WGS) entry which is preliminary data.</text>
</comment>
<accession>A0ABD6AX48</accession>
<evidence type="ECO:0000259" key="1">
    <source>
        <dbReference type="Pfam" id="PF07110"/>
    </source>
</evidence>
<keyword evidence="3" id="KW-1185">Reference proteome</keyword>